<comment type="caution">
    <text evidence="1">The sequence shown here is derived from an EMBL/GenBank/DDBJ whole genome shotgun (WGS) entry which is preliminary data.</text>
</comment>
<evidence type="ECO:0000313" key="1">
    <source>
        <dbReference type="EMBL" id="GFQ85483.1"/>
    </source>
</evidence>
<proteinExistence type="predicted"/>
<organism evidence="1 2">
    <name type="scientific">Trichonephila clavata</name>
    <name type="common">Joro spider</name>
    <name type="synonym">Nephila clavata</name>
    <dbReference type="NCBI Taxonomy" id="2740835"/>
    <lineage>
        <taxon>Eukaryota</taxon>
        <taxon>Metazoa</taxon>
        <taxon>Ecdysozoa</taxon>
        <taxon>Arthropoda</taxon>
        <taxon>Chelicerata</taxon>
        <taxon>Arachnida</taxon>
        <taxon>Araneae</taxon>
        <taxon>Araneomorphae</taxon>
        <taxon>Entelegynae</taxon>
        <taxon>Araneoidea</taxon>
        <taxon>Nephilidae</taxon>
        <taxon>Trichonephila</taxon>
    </lineage>
</organism>
<sequence length="103" mass="11804">MPKNNKNNNKKSAAKVELFGIKSKTNQVRSLNSEMTYFRLRGSGCDGIVKREREKIQSMEYFSQKKSSSMISAFLHPLQRPVHVDDSLLYLTSQPRNQPNVSI</sequence>
<keyword evidence="2" id="KW-1185">Reference proteome</keyword>
<protein>
    <submittedName>
        <fullName evidence="1">Uncharacterized protein</fullName>
    </submittedName>
</protein>
<name>A0A8X6GMA2_TRICU</name>
<accession>A0A8X6GMA2</accession>
<dbReference type="EMBL" id="BMAO01032886">
    <property type="protein sequence ID" value="GFQ85483.1"/>
    <property type="molecule type" value="Genomic_DNA"/>
</dbReference>
<gene>
    <name evidence="1" type="ORF">TNCT_596291</name>
</gene>
<reference evidence="1" key="1">
    <citation type="submission" date="2020-07" db="EMBL/GenBank/DDBJ databases">
        <title>Multicomponent nature underlies the extraordinary mechanical properties of spider dragline silk.</title>
        <authorList>
            <person name="Kono N."/>
            <person name="Nakamura H."/>
            <person name="Mori M."/>
            <person name="Yoshida Y."/>
            <person name="Ohtoshi R."/>
            <person name="Malay A.D."/>
            <person name="Moran D.A.P."/>
            <person name="Tomita M."/>
            <person name="Numata K."/>
            <person name="Arakawa K."/>
        </authorList>
    </citation>
    <scope>NUCLEOTIDE SEQUENCE</scope>
</reference>
<evidence type="ECO:0000313" key="2">
    <source>
        <dbReference type="Proteomes" id="UP000887116"/>
    </source>
</evidence>
<dbReference type="AlphaFoldDB" id="A0A8X6GMA2"/>
<dbReference type="Proteomes" id="UP000887116">
    <property type="component" value="Unassembled WGS sequence"/>
</dbReference>